<dbReference type="HOGENOM" id="CLU_033694_0_0_7"/>
<dbReference type="Proteomes" id="UP000001880">
    <property type="component" value="Chromosome"/>
</dbReference>
<dbReference type="eggNOG" id="COG0654">
    <property type="taxonomic scope" value="Bacteria"/>
</dbReference>
<sequence length="461" mass="51681">MRRIAIIGAGQAGTLAAVGLMKRGYEVTLYSDRTADDILHNTAPTGIAFMFAESVACERDNGCHAFDEEALDAEAIHLCFLPKSDVQLVHISGNLDQHTGRAVDLRLKSKLRMDQLEAGSAELVIQSITPEDLDDIAAAHDLTLVATGKGGLSNMFERDPERSVYDRPQRNLGMVIVRGIPTEGSPFPHRLPGKIPVCFNFYGDMGECFWTPFYHKTEGRCWSMLIEARPGSPIDRFDSVQSAEDMLDLCRHVIRNHAPWDWESMKDMELVADDPHCWRRGRITPTVRKSLGRTPSGHRIMSLGDTSYTFDPIAGQGAACGARQAAFYVDAIAERGEQAFDDEWITATGETFYEHFAGPTYRFNNVLLEPLDAVGKLVVISAFGDERIAREFFQRFNRPPTYFPWLQERDAARAFIKETTGLAWQRAFAKGMFKIARGQLRQKLQGRHFTYSEARPPIASL</sequence>
<gene>
    <name evidence="2" type="ordered locus">Hoch_6219</name>
</gene>
<dbReference type="InterPro" id="IPR041654">
    <property type="entry name" value="StyA_sbd"/>
</dbReference>
<protein>
    <submittedName>
        <fullName evidence="2">Putative oxidoreductase</fullName>
    </submittedName>
</protein>
<dbReference type="Gene3D" id="3.30.9.40">
    <property type="match status" value="1"/>
</dbReference>
<feature type="domain" description="Styrene monooxygenase StyA putative substrate binding" evidence="1">
    <location>
        <begin position="148"/>
        <end position="261"/>
    </location>
</feature>
<keyword evidence="3" id="KW-1185">Reference proteome</keyword>
<reference evidence="2 3" key="1">
    <citation type="journal article" date="2010" name="Stand. Genomic Sci.">
        <title>Complete genome sequence of Haliangium ochraceum type strain (SMP-2).</title>
        <authorList>
            <consortium name="US DOE Joint Genome Institute (JGI-PGF)"/>
            <person name="Ivanova N."/>
            <person name="Daum C."/>
            <person name="Lang E."/>
            <person name="Abt B."/>
            <person name="Kopitz M."/>
            <person name="Saunders E."/>
            <person name="Lapidus A."/>
            <person name="Lucas S."/>
            <person name="Glavina Del Rio T."/>
            <person name="Nolan M."/>
            <person name="Tice H."/>
            <person name="Copeland A."/>
            <person name="Cheng J.F."/>
            <person name="Chen F."/>
            <person name="Bruce D."/>
            <person name="Goodwin L."/>
            <person name="Pitluck S."/>
            <person name="Mavromatis K."/>
            <person name="Pati A."/>
            <person name="Mikhailova N."/>
            <person name="Chen A."/>
            <person name="Palaniappan K."/>
            <person name="Land M."/>
            <person name="Hauser L."/>
            <person name="Chang Y.J."/>
            <person name="Jeffries C.D."/>
            <person name="Detter J.C."/>
            <person name="Brettin T."/>
            <person name="Rohde M."/>
            <person name="Goker M."/>
            <person name="Bristow J."/>
            <person name="Markowitz V."/>
            <person name="Eisen J.A."/>
            <person name="Hugenholtz P."/>
            <person name="Kyrpides N.C."/>
            <person name="Klenk H.P."/>
        </authorList>
    </citation>
    <scope>NUCLEOTIDE SEQUENCE [LARGE SCALE GENOMIC DNA]</scope>
    <source>
        <strain evidence="3">DSM 14365 / CIP 107738 / JCM 11303 / AJ 13395 / SMP-2</strain>
    </source>
</reference>
<evidence type="ECO:0000259" key="1">
    <source>
        <dbReference type="Pfam" id="PF17885"/>
    </source>
</evidence>
<dbReference type="SUPFAM" id="SSF51905">
    <property type="entry name" value="FAD/NAD(P)-binding domain"/>
    <property type="match status" value="1"/>
</dbReference>
<accession>D0LMK6</accession>
<dbReference type="STRING" id="502025.Hoch_6219"/>
<dbReference type="EMBL" id="CP001804">
    <property type="protein sequence ID" value="ACY18693.1"/>
    <property type="molecule type" value="Genomic_DNA"/>
</dbReference>
<dbReference type="PRINTS" id="PR00420">
    <property type="entry name" value="RNGMNOXGNASE"/>
</dbReference>
<evidence type="ECO:0000313" key="3">
    <source>
        <dbReference type="Proteomes" id="UP000001880"/>
    </source>
</evidence>
<name>D0LMK6_HALO1</name>
<dbReference type="InterPro" id="IPR036188">
    <property type="entry name" value="FAD/NAD-bd_sf"/>
</dbReference>
<dbReference type="KEGG" id="hoh:Hoch_6219"/>
<organism evidence="2 3">
    <name type="scientific">Haliangium ochraceum (strain DSM 14365 / JCM 11303 / SMP-2)</name>
    <dbReference type="NCBI Taxonomy" id="502025"/>
    <lineage>
        <taxon>Bacteria</taxon>
        <taxon>Pseudomonadati</taxon>
        <taxon>Myxococcota</taxon>
        <taxon>Polyangia</taxon>
        <taxon>Haliangiales</taxon>
        <taxon>Kofleriaceae</taxon>
        <taxon>Haliangium</taxon>
    </lineage>
</organism>
<dbReference type="Pfam" id="PF17885">
    <property type="entry name" value="Smoa_sbd"/>
    <property type="match status" value="1"/>
</dbReference>
<proteinExistence type="predicted"/>
<evidence type="ECO:0000313" key="2">
    <source>
        <dbReference type="EMBL" id="ACY18693.1"/>
    </source>
</evidence>
<dbReference type="Gene3D" id="3.50.50.60">
    <property type="entry name" value="FAD/NAD(P)-binding domain"/>
    <property type="match status" value="2"/>
</dbReference>
<dbReference type="AlphaFoldDB" id="D0LMK6"/>